<dbReference type="GO" id="GO:0046872">
    <property type="term" value="F:metal ion binding"/>
    <property type="evidence" value="ECO:0007669"/>
    <property type="project" value="UniProtKB-KW"/>
</dbReference>
<evidence type="ECO:0000256" key="3">
    <source>
        <dbReference type="ARBA" id="ARBA00022692"/>
    </source>
</evidence>
<feature type="transmembrane region" description="Helical" evidence="14">
    <location>
        <begin position="291"/>
        <end position="309"/>
    </location>
</feature>
<gene>
    <name evidence="17" type="ORF">A2151_05000</name>
</gene>
<accession>A0A1F6TKB9</accession>
<comment type="cofactor">
    <cofactor evidence="12 13">
        <name>Zn(2+)</name>
        <dbReference type="ChEBI" id="CHEBI:29105"/>
    </cofactor>
    <text evidence="12 13">Binds 1 zinc ion per subunit.</text>
</comment>
<feature type="binding site" evidence="12">
    <location>
        <position position="277"/>
    </location>
    <ligand>
        <name>Zn(2+)</name>
        <dbReference type="ChEBI" id="CHEBI:29105"/>
        <note>catalytic</note>
    </ligand>
</feature>
<organism evidence="17 18">
    <name type="scientific">Candidatus Muproteobacteria bacterium RBG_16_65_34</name>
    <dbReference type="NCBI Taxonomy" id="1817760"/>
    <lineage>
        <taxon>Bacteria</taxon>
        <taxon>Pseudomonadati</taxon>
        <taxon>Pseudomonadota</taxon>
        <taxon>Candidatus Muproteobacteria</taxon>
    </lineage>
</organism>
<evidence type="ECO:0000256" key="10">
    <source>
        <dbReference type="ARBA" id="ARBA00023136"/>
    </source>
</evidence>
<sequence length="413" mass="46256">MNTFTTIFLTLLAVMLLAQLWLARRHARYIAAHRGAVPAAFRGKVPLKAHRKAADYTVARTRFGAVEDVLAAALLLAWTLGGGLEWLDRLWRASGLGELATGTGFLVSVFVIMALIELPTAVYQTFVLESRFGFNRVTPALFVADLLKKTVLMMLLGIPVAAAVLWVMQETGTLWWFYAWLLWVGFSLFMIWAYPTLIAPLFHRFTPLKQGDIRRRIHALLKRTGFRSRGVFVIDSSRRTTHGNAYFSGLGRAKRIVFFDSLLKTLSVREIEAVLAHELGHFKLSHVLKRMALLFAMSFAGLAALGWLMTQDWFYRGLGVAHPSAHAALMLFLLVGPVFSFFLQPLLAWGSRRHEYEADGFAAEETSARALVNALVKLYKENASTLTPDPLHSAFYDSHPPAARRIARLLGKL</sequence>
<evidence type="ECO:0000256" key="1">
    <source>
        <dbReference type="ARBA" id="ARBA00004477"/>
    </source>
</evidence>
<feature type="transmembrane region" description="Helical" evidence="14">
    <location>
        <begin position="99"/>
        <end position="123"/>
    </location>
</feature>
<dbReference type="PANTHER" id="PTHR10120">
    <property type="entry name" value="CAAX PRENYL PROTEASE 1"/>
    <property type="match status" value="1"/>
</dbReference>
<dbReference type="FunFam" id="3.30.2010.10:FF:000002">
    <property type="entry name" value="CAAX prenyl protease"/>
    <property type="match status" value="1"/>
</dbReference>
<comment type="similarity">
    <text evidence="13">Belongs to the peptidase M48 family.</text>
</comment>
<feature type="transmembrane region" description="Helical" evidence="14">
    <location>
        <begin position="175"/>
        <end position="194"/>
    </location>
</feature>
<evidence type="ECO:0000313" key="17">
    <source>
        <dbReference type="EMBL" id="OGI45561.1"/>
    </source>
</evidence>
<feature type="transmembrane region" description="Helical" evidence="14">
    <location>
        <begin position="69"/>
        <end position="87"/>
    </location>
</feature>
<keyword evidence="8 14" id="KW-1133">Transmembrane helix</keyword>
<evidence type="ECO:0000256" key="5">
    <source>
        <dbReference type="ARBA" id="ARBA00022801"/>
    </source>
</evidence>
<keyword evidence="10 14" id="KW-0472">Membrane</keyword>
<evidence type="ECO:0000313" key="18">
    <source>
        <dbReference type="Proteomes" id="UP000178885"/>
    </source>
</evidence>
<dbReference type="STRING" id="1817760.A2151_05000"/>
<proteinExistence type="inferred from homology"/>
<keyword evidence="2 13" id="KW-0645">Protease</keyword>
<dbReference type="Gene3D" id="3.30.2010.10">
    <property type="entry name" value="Metalloproteases ('zincins'), catalytic domain"/>
    <property type="match status" value="1"/>
</dbReference>
<comment type="caution">
    <text evidence="17">The sequence shown here is derived from an EMBL/GenBank/DDBJ whole genome shotgun (WGS) entry which is preliminary data.</text>
</comment>
<evidence type="ECO:0000256" key="8">
    <source>
        <dbReference type="ARBA" id="ARBA00022989"/>
    </source>
</evidence>
<dbReference type="InterPro" id="IPR032456">
    <property type="entry name" value="Peptidase_M48_N"/>
</dbReference>
<feature type="transmembrane region" description="Helical" evidence="14">
    <location>
        <begin position="151"/>
        <end position="169"/>
    </location>
</feature>
<protein>
    <submittedName>
        <fullName evidence="17">Peptidase M48</fullName>
    </submittedName>
</protein>
<evidence type="ECO:0000256" key="12">
    <source>
        <dbReference type="PIRSR" id="PIRSR627057-2"/>
    </source>
</evidence>
<evidence type="ECO:0000259" key="16">
    <source>
        <dbReference type="Pfam" id="PF16491"/>
    </source>
</evidence>
<dbReference type="Pfam" id="PF16491">
    <property type="entry name" value="Peptidase_M48_N"/>
    <property type="match status" value="1"/>
</dbReference>
<reference evidence="17 18" key="1">
    <citation type="journal article" date="2016" name="Nat. Commun.">
        <title>Thousands of microbial genomes shed light on interconnected biogeochemical processes in an aquifer system.</title>
        <authorList>
            <person name="Anantharaman K."/>
            <person name="Brown C.T."/>
            <person name="Hug L.A."/>
            <person name="Sharon I."/>
            <person name="Castelle C.J."/>
            <person name="Probst A.J."/>
            <person name="Thomas B.C."/>
            <person name="Singh A."/>
            <person name="Wilkins M.J."/>
            <person name="Karaoz U."/>
            <person name="Brodie E.L."/>
            <person name="Williams K.H."/>
            <person name="Hubbard S.S."/>
            <person name="Banfield J.F."/>
        </authorList>
    </citation>
    <scope>NUCLEOTIDE SEQUENCE [LARGE SCALE GENOMIC DNA]</scope>
</reference>
<feature type="active site" description="Proton donor" evidence="11">
    <location>
        <position position="359"/>
    </location>
</feature>
<dbReference type="InterPro" id="IPR027057">
    <property type="entry name" value="CAXX_Prtase_1"/>
</dbReference>
<dbReference type="InterPro" id="IPR001915">
    <property type="entry name" value="Peptidase_M48"/>
</dbReference>
<keyword evidence="6" id="KW-0256">Endoplasmic reticulum</keyword>
<dbReference type="Pfam" id="PF01435">
    <property type="entry name" value="Peptidase_M48"/>
    <property type="match status" value="1"/>
</dbReference>
<evidence type="ECO:0000256" key="4">
    <source>
        <dbReference type="ARBA" id="ARBA00022723"/>
    </source>
</evidence>
<feature type="active site" evidence="11">
    <location>
        <position position="278"/>
    </location>
</feature>
<feature type="domain" description="Peptidase M48" evidence="15">
    <location>
        <begin position="207"/>
        <end position="410"/>
    </location>
</feature>
<name>A0A1F6TKB9_9PROT</name>
<dbReference type="AlphaFoldDB" id="A0A1F6TKB9"/>
<evidence type="ECO:0000256" key="11">
    <source>
        <dbReference type="PIRSR" id="PIRSR627057-1"/>
    </source>
</evidence>
<feature type="transmembrane region" description="Helical" evidence="14">
    <location>
        <begin position="329"/>
        <end position="349"/>
    </location>
</feature>
<dbReference type="CDD" id="cd07343">
    <property type="entry name" value="M48A_Zmpste24p_like"/>
    <property type="match status" value="1"/>
</dbReference>
<evidence type="ECO:0000256" key="9">
    <source>
        <dbReference type="ARBA" id="ARBA00023049"/>
    </source>
</evidence>
<keyword evidence="3 14" id="KW-0812">Transmembrane</keyword>
<evidence type="ECO:0000256" key="14">
    <source>
        <dbReference type="SAM" id="Phobius"/>
    </source>
</evidence>
<evidence type="ECO:0000256" key="7">
    <source>
        <dbReference type="ARBA" id="ARBA00022833"/>
    </source>
</evidence>
<feature type="binding site" evidence="12">
    <location>
        <position position="281"/>
    </location>
    <ligand>
        <name>Zn(2+)</name>
        <dbReference type="ChEBI" id="CHEBI:29105"/>
        <note>catalytic</note>
    </ligand>
</feature>
<feature type="transmembrane region" description="Helical" evidence="14">
    <location>
        <begin position="6"/>
        <end position="23"/>
    </location>
</feature>
<evidence type="ECO:0000256" key="13">
    <source>
        <dbReference type="RuleBase" id="RU003983"/>
    </source>
</evidence>
<dbReference type="Proteomes" id="UP000178885">
    <property type="component" value="Unassembled WGS sequence"/>
</dbReference>
<evidence type="ECO:0000256" key="2">
    <source>
        <dbReference type="ARBA" id="ARBA00022670"/>
    </source>
</evidence>
<keyword evidence="4 12" id="KW-0479">Metal-binding</keyword>
<dbReference type="GO" id="GO:0004222">
    <property type="term" value="F:metalloendopeptidase activity"/>
    <property type="evidence" value="ECO:0007669"/>
    <property type="project" value="InterPro"/>
</dbReference>
<feature type="binding site" evidence="12">
    <location>
        <position position="355"/>
    </location>
    <ligand>
        <name>Zn(2+)</name>
        <dbReference type="ChEBI" id="CHEBI:29105"/>
        <note>catalytic</note>
    </ligand>
</feature>
<dbReference type="GO" id="GO:0071586">
    <property type="term" value="P:CAAX-box protein processing"/>
    <property type="evidence" value="ECO:0007669"/>
    <property type="project" value="InterPro"/>
</dbReference>
<evidence type="ECO:0000256" key="6">
    <source>
        <dbReference type="ARBA" id="ARBA00022824"/>
    </source>
</evidence>
<dbReference type="EMBL" id="MFSU01000102">
    <property type="protein sequence ID" value="OGI45561.1"/>
    <property type="molecule type" value="Genomic_DNA"/>
</dbReference>
<keyword evidence="5 13" id="KW-0378">Hydrolase</keyword>
<evidence type="ECO:0000259" key="15">
    <source>
        <dbReference type="Pfam" id="PF01435"/>
    </source>
</evidence>
<keyword evidence="7 12" id="KW-0862">Zinc</keyword>
<comment type="subcellular location">
    <subcellularLocation>
        <location evidence="1">Endoplasmic reticulum membrane</location>
        <topology evidence="1">Multi-pass membrane protein</topology>
    </subcellularLocation>
</comment>
<keyword evidence="9 13" id="KW-0482">Metalloprotease</keyword>
<feature type="domain" description="CAAX prenyl protease 1 N-terminal" evidence="16">
    <location>
        <begin position="28"/>
        <end position="203"/>
    </location>
</feature>